<dbReference type="EMBL" id="MU003517">
    <property type="protein sequence ID" value="KAF2468188.1"/>
    <property type="molecule type" value="Genomic_DNA"/>
</dbReference>
<evidence type="ECO:0000313" key="2">
    <source>
        <dbReference type="Proteomes" id="UP000799755"/>
    </source>
</evidence>
<dbReference type="Proteomes" id="UP000799755">
    <property type="component" value="Unassembled WGS sequence"/>
</dbReference>
<gene>
    <name evidence="1" type="ORF">BDR25DRAFT_357933</name>
</gene>
<keyword evidence="2" id="KW-1185">Reference proteome</keyword>
<organism evidence="1 2">
    <name type="scientific">Lindgomyces ingoldianus</name>
    <dbReference type="NCBI Taxonomy" id="673940"/>
    <lineage>
        <taxon>Eukaryota</taxon>
        <taxon>Fungi</taxon>
        <taxon>Dikarya</taxon>
        <taxon>Ascomycota</taxon>
        <taxon>Pezizomycotina</taxon>
        <taxon>Dothideomycetes</taxon>
        <taxon>Pleosporomycetidae</taxon>
        <taxon>Pleosporales</taxon>
        <taxon>Lindgomycetaceae</taxon>
        <taxon>Lindgomyces</taxon>
    </lineage>
</organism>
<evidence type="ECO:0000313" key="1">
    <source>
        <dbReference type="EMBL" id="KAF2468188.1"/>
    </source>
</evidence>
<comment type="caution">
    <text evidence="1">The sequence shown here is derived from an EMBL/GenBank/DDBJ whole genome shotgun (WGS) entry which is preliminary data.</text>
</comment>
<accession>A0ACB6QNN6</accession>
<proteinExistence type="predicted"/>
<protein>
    <submittedName>
        <fullName evidence="1">Uncharacterized protein</fullName>
    </submittedName>
</protein>
<reference evidence="1" key="1">
    <citation type="journal article" date="2020" name="Stud. Mycol.">
        <title>101 Dothideomycetes genomes: a test case for predicting lifestyles and emergence of pathogens.</title>
        <authorList>
            <person name="Haridas S."/>
            <person name="Albert R."/>
            <person name="Binder M."/>
            <person name="Bloem J."/>
            <person name="Labutti K."/>
            <person name="Salamov A."/>
            <person name="Andreopoulos B."/>
            <person name="Baker S."/>
            <person name="Barry K."/>
            <person name="Bills G."/>
            <person name="Bluhm B."/>
            <person name="Cannon C."/>
            <person name="Castanera R."/>
            <person name="Culley D."/>
            <person name="Daum C."/>
            <person name="Ezra D."/>
            <person name="Gonzalez J."/>
            <person name="Henrissat B."/>
            <person name="Kuo A."/>
            <person name="Liang C."/>
            <person name="Lipzen A."/>
            <person name="Lutzoni F."/>
            <person name="Magnuson J."/>
            <person name="Mondo S."/>
            <person name="Nolan M."/>
            <person name="Ohm R."/>
            <person name="Pangilinan J."/>
            <person name="Park H.-J."/>
            <person name="Ramirez L."/>
            <person name="Alfaro M."/>
            <person name="Sun H."/>
            <person name="Tritt A."/>
            <person name="Yoshinaga Y."/>
            <person name="Zwiers L.-H."/>
            <person name="Turgeon B."/>
            <person name="Goodwin S."/>
            <person name="Spatafora J."/>
            <person name="Crous P."/>
            <person name="Grigoriev I."/>
        </authorList>
    </citation>
    <scope>NUCLEOTIDE SEQUENCE</scope>
    <source>
        <strain evidence="1">ATCC 200398</strain>
    </source>
</reference>
<name>A0ACB6QNN6_9PLEO</name>
<sequence length="237" mass="25590">MFLHMLHVVSLTLIIAPDPKPRLKCALLNKPPASYLSFTIYRAIGPLTSFNSAGVSKRASTIHSLELCVLITSSISASDISSACMTSLSASSTSSQGPGSCELALQPILRIITHLIFGHFHCYYVLGFRIAVLNPRIVSGVDVLPQCSAPHLELMAIASVLIDPSLNSSTRLNIVDTVGFGSRCLGSPSGSVLVVVQYPHIPFEGWMEAPTPGKKAFSPIFYVRMFPEPWPFMASRS</sequence>